<dbReference type="PANTHER" id="PTHR43370">
    <property type="entry name" value="SUGAR ABC TRANSPORTER INTEGRAL MEMBRANE PROTEIN-RELATED"/>
    <property type="match status" value="1"/>
</dbReference>
<dbReference type="GO" id="GO:0005886">
    <property type="term" value="C:plasma membrane"/>
    <property type="evidence" value="ECO:0007669"/>
    <property type="project" value="UniProtKB-SubCell"/>
</dbReference>
<reference evidence="7 8" key="1">
    <citation type="submission" date="2016-11" db="EMBL/GenBank/DDBJ databases">
        <authorList>
            <person name="Jaros S."/>
            <person name="Januszkiewicz K."/>
            <person name="Wedrychowicz H."/>
        </authorList>
    </citation>
    <scope>NUCLEOTIDE SEQUENCE [LARGE SCALE GENOMIC DNA]</scope>
    <source>
        <strain evidence="7 8">DSM 15692</strain>
    </source>
</reference>
<feature type="transmembrane region" description="Helical" evidence="6">
    <location>
        <begin position="37"/>
        <end position="57"/>
    </location>
</feature>
<evidence type="ECO:0000313" key="8">
    <source>
        <dbReference type="Proteomes" id="UP000184128"/>
    </source>
</evidence>
<dbReference type="GO" id="GO:0022857">
    <property type="term" value="F:transmembrane transporter activity"/>
    <property type="evidence" value="ECO:0007669"/>
    <property type="project" value="InterPro"/>
</dbReference>
<evidence type="ECO:0000256" key="3">
    <source>
        <dbReference type="ARBA" id="ARBA00022692"/>
    </source>
</evidence>
<feature type="transmembrane region" description="Helical" evidence="6">
    <location>
        <begin position="149"/>
        <end position="172"/>
    </location>
</feature>
<dbReference type="Pfam" id="PF02653">
    <property type="entry name" value="BPD_transp_2"/>
    <property type="match status" value="1"/>
</dbReference>
<keyword evidence="8" id="KW-1185">Reference proteome</keyword>
<dbReference type="Proteomes" id="UP000184128">
    <property type="component" value="Unassembled WGS sequence"/>
</dbReference>
<evidence type="ECO:0000256" key="5">
    <source>
        <dbReference type="ARBA" id="ARBA00023136"/>
    </source>
</evidence>
<dbReference type="PANTHER" id="PTHR43370:SF1">
    <property type="entry name" value="GUANOSINE ABC TRANSPORTER PERMEASE PROTEIN NUPQ"/>
    <property type="match status" value="1"/>
</dbReference>
<feature type="transmembrane region" description="Helical" evidence="6">
    <location>
        <begin position="237"/>
        <end position="263"/>
    </location>
</feature>
<proteinExistence type="predicted"/>
<dbReference type="RefSeq" id="WP_073295754.1">
    <property type="nucleotide sequence ID" value="NZ_FQUF01000006.1"/>
</dbReference>
<feature type="transmembrane region" description="Helical" evidence="6">
    <location>
        <begin position="203"/>
        <end position="225"/>
    </location>
</feature>
<dbReference type="OrthoDB" id="9792579at2"/>
<evidence type="ECO:0000313" key="7">
    <source>
        <dbReference type="EMBL" id="SHE46363.1"/>
    </source>
</evidence>
<dbReference type="InterPro" id="IPR001851">
    <property type="entry name" value="ABC_transp_permease"/>
</dbReference>
<dbReference type="AlphaFoldDB" id="A0A1M4TPJ5"/>
<feature type="transmembrane region" description="Helical" evidence="6">
    <location>
        <begin position="103"/>
        <end position="120"/>
    </location>
</feature>
<keyword evidence="3 6" id="KW-0812">Transmembrane</keyword>
<evidence type="ECO:0000256" key="4">
    <source>
        <dbReference type="ARBA" id="ARBA00022989"/>
    </source>
</evidence>
<evidence type="ECO:0000256" key="1">
    <source>
        <dbReference type="ARBA" id="ARBA00004651"/>
    </source>
</evidence>
<name>A0A1M4TPJ5_9LACT</name>
<dbReference type="CDD" id="cd06580">
    <property type="entry name" value="TM_PBP1_transp_TpRbsC_like"/>
    <property type="match status" value="1"/>
</dbReference>
<feature type="transmembrane region" description="Helical" evidence="6">
    <location>
        <begin position="283"/>
        <end position="302"/>
    </location>
</feature>
<evidence type="ECO:0000256" key="6">
    <source>
        <dbReference type="SAM" id="Phobius"/>
    </source>
</evidence>
<protein>
    <submittedName>
        <fullName evidence="7">Nucleoside ABC transporter membrane protein</fullName>
    </submittedName>
</protein>
<feature type="transmembrane region" description="Helical" evidence="6">
    <location>
        <begin position="69"/>
        <end position="91"/>
    </location>
</feature>
<evidence type="ECO:0000256" key="2">
    <source>
        <dbReference type="ARBA" id="ARBA00022475"/>
    </source>
</evidence>
<keyword evidence="4 6" id="KW-1133">Transmembrane helix</keyword>
<dbReference type="STRING" id="1121025.SAMN02745249_00470"/>
<dbReference type="EMBL" id="FQUF01000006">
    <property type="protein sequence ID" value="SHE46363.1"/>
    <property type="molecule type" value="Genomic_DNA"/>
</dbReference>
<gene>
    <name evidence="7" type="ORF">SAMN02745249_00470</name>
</gene>
<comment type="subcellular location">
    <subcellularLocation>
        <location evidence="1">Cell membrane</location>
        <topology evidence="1">Multi-pass membrane protein</topology>
    </subcellularLocation>
</comment>
<keyword evidence="2" id="KW-1003">Cell membrane</keyword>
<organism evidence="7 8">
    <name type="scientific">Atopostipes suicloacalis DSM 15692</name>
    <dbReference type="NCBI Taxonomy" id="1121025"/>
    <lineage>
        <taxon>Bacteria</taxon>
        <taxon>Bacillati</taxon>
        <taxon>Bacillota</taxon>
        <taxon>Bacilli</taxon>
        <taxon>Lactobacillales</taxon>
        <taxon>Carnobacteriaceae</taxon>
        <taxon>Atopostipes</taxon>
    </lineage>
</organism>
<accession>A0A1M4TPJ5</accession>
<sequence>MSVIGILQLLVTSSLMYSAPLIFTAIAGAFSERSGVVNIGLEGIMVMGAFSSAIFNIMFFDTFGNSTPWIAMVFGGIVGLLFSLLHAIATINLRADHVVSGTALNLLAPGLSVFLVRVIYGRAQTGPLKRSFGITSFPILKDIPVIGKIFFTSVTPLGYLGILTGILGWFVLFKTPFGLRLRAVGEHPVAAESVGINVYMYKYAGVLISGFLGGVGGAIQAQAIVNEFGVLTVSGQGFMAMAAMIFGKWNPIGVTFAAIFFGFAQSLSRVGHYIPIIQNVPTIYLQILPYVLTIIILVAFLGKSESPKALGKPYIKSK</sequence>
<keyword evidence="5 6" id="KW-0472">Membrane</keyword>